<sequence length="133" mass="14456">MSSSFLLPLKAHFILRSGSVHGRELLDASVNSASSPKRTASLFGVHGLCSKFTVLETVNCLAVSNLWNPPGDLTVHGLWFQFTTLRDHALQCWTVNCNCFLDASAALLQCYGAIVTVPPILPKLVLDPSILDF</sequence>
<protein>
    <submittedName>
        <fullName evidence="1">Uncharacterized protein</fullName>
    </submittedName>
</protein>
<accession>A0AAV2GI36</accession>
<dbReference type="Proteomes" id="UP001497516">
    <property type="component" value="Chromosome 8"/>
</dbReference>
<keyword evidence="2" id="KW-1185">Reference proteome</keyword>
<proteinExistence type="predicted"/>
<evidence type="ECO:0000313" key="1">
    <source>
        <dbReference type="EMBL" id="CAL1409225.1"/>
    </source>
</evidence>
<evidence type="ECO:0000313" key="2">
    <source>
        <dbReference type="Proteomes" id="UP001497516"/>
    </source>
</evidence>
<organism evidence="1 2">
    <name type="scientific">Linum trigynum</name>
    <dbReference type="NCBI Taxonomy" id="586398"/>
    <lineage>
        <taxon>Eukaryota</taxon>
        <taxon>Viridiplantae</taxon>
        <taxon>Streptophyta</taxon>
        <taxon>Embryophyta</taxon>
        <taxon>Tracheophyta</taxon>
        <taxon>Spermatophyta</taxon>
        <taxon>Magnoliopsida</taxon>
        <taxon>eudicotyledons</taxon>
        <taxon>Gunneridae</taxon>
        <taxon>Pentapetalae</taxon>
        <taxon>rosids</taxon>
        <taxon>fabids</taxon>
        <taxon>Malpighiales</taxon>
        <taxon>Linaceae</taxon>
        <taxon>Linum</taxon>
    </lineage>
</organism>
<reference evidence="1 2" key="1">
    <citation type="submission" date="2024-04" db="EMBL/GenBank/DDBJ databases">
        <authorList>
            <person name="Fracassetti M."/>
        </authorList>
    </citation>
    <scope>NUCLEOTIDE SEQUENCE [LARGE SCALE GENOMIC DNA]</scope>
</reference>
<dbReference type="AlphaFoldDB" id="A0AAV2GI36"/>
<name>A0AAV2GI36_9ROSI</name>
<dbReference type="EMBL" id="OZ034821">
    <property type="protein sequence ID" value="CAL1409225.1"/>
    <property type="molecule type" value="Genomic_DNA"/>
</dbReference>
<gene>
    <name evidence="1" type="ORF">LTRI10_LOCUS48741</name>
</gene>